<feature type="compositionally biased region" description="Polar residues" evidence="1">
    <location>
        <begin position="473"/>
        <end position="482"/>
    </location>
</feature>
<name>A0A5J5F964_9PEZI</name>
<feature type="compositionally biased region" description="Polar residues" evidence="1">
    <location>
        <begin position="277"/>
        <end position="287"/>
    </location>
</feature>
<feature type="compositionally biased region" description="Polar residues" evidence="1">
    <location>
        <begin position="303"/>
        <end position="330"/>
    </location>
</feature>
<dbReference type="InParanoid" id="A0A5J5F964"/>
<feature type="region of interest" description="Disordered" evidence="1">
    <location>
        <begin position="1"/>
        <end position="65"/>
    </location>
</feature>
<feature type="compositionally biased region" description="Low complexity" evidence="1">
    <location>
        <begin position="343"/>
        <end position="354"/>
    </location>
</feature>
<evidence type="ECO:0000256" key="1">
    <source>
        <dbReference type="SAM" id="MobiDB-lite"/>
    </source>
</evidence>
<sequence length="482" mass="51613">MSYYDPQTPASWQQSQRQGWDPRSAATTPTHVPYSKEMGPAQDLTTRFTAQMKPEDPSAFGSQLDEVDRAVDNLVKSGKMFNPPRRDSMPMIPGAVPRFPVDTHERVMATMPVRHYSVPEFEAIRSPSAANLQNFYATQRFQPPRTVAQPAPAAEPESLLQAKRRAAAQRERELRNYHQEQQFHRSLSSNSPLVNRDPAYKGPLAVLADLSSLGRDLGRDRVVSPGAMSEEDRRELIARQHRALYNAHSEGAHSEDGNNPNSHLDDVASRQLNLNANGVSAPASNAGGTRGPSPMSIFDPFGLQQNGQNSNIDAHSVHTPATEQPPSGAQTAGAASPNHARASSGSPSVSGSFSLYDRTGVQGFSNRTTASSPGGSPPRSQRGSVAPPSSVAPIGTRPTSQAQNQALKNAQRATTPLASPLSYGFGPSETDPFNNLPKERSSSAASTEQHSSNAQGSSDGLGWSKVWGPGNKGLSNVASVWG</sequence>
<protein>
    <submittedName>
        <fullName evidence="2">Uncharacterized protein</fullName>
    </submittedName>
</protein>
<accession>A0A5J5F964</accession>
<gene>
    <name evidence="2" type="ORF">FN846DRAFT_886305</name>
</gene>
<comment type="caution">
    <text evidence="2">The sequence shown here is derived from an EMBL/GenBank/DDBJ whole genome shotgun (WGS) entry which is preliminary data.</text>
</comment>
<reference evidence="2 3" key="1">
    <citation type="submission" date="2019-09" db="EMBL/GenBank/DDBJ databases">
        <title>Draft genome of the ectomycorrhizal ascomycete Sphaerosporella brunnea.</title>
        <authorList>
            <consortium name="DOE Joint Genome Institute"/>
            <person name="Benucci G.M."/>
            <person name="Marozzi G."/>
            <person name="Antonielli L."/>
            <person name="Sanchez S."/>
            <person name="Marco P."/>
            <person name="Wang X."/>
            <person name="Falini L.B."/>
            <person name="Barry K."/>
            <person name="Haridas S."/>
            <person name="Lipzen A."/>
            <person name="Labutti K."/>
            <person name="Grigoriev I.V."/>
            <person name="Murat C."/>
            <person name="Martin F."/>
            <person name="Albertini E."/>
            <person name="Donnini D."/>
            <person name="Bonito G."/>
        </authorList>
    </citation>
    <scope>NUCLEOTIDE SEQUENCE [LARGE SCALE GENOMIC DNA]</scope>
    <source>
        <strain evidence="2 3">Sb_GMNB300</strain>
    </source>
</reference>
<dbReference type="Proteomes" id="UP000326924">
    <property type="component" value="Unassembled WGS sequence"/>
</dbReference>
<feature type="compositionally biased region" description="Polar residues" evidence="1">
    <location>
        <begin position="8"/>
        <end position="18"/>
    </location>
</feature>
<evidence type="ECO:0000313" key="2">
    <source>
        <dbReference type="EMBL" id="KAA8913887.1"/>
    </source>
</evidence>
<evidence type="ECO:0000313" key="3">
    <source>
        <dbReference type="Proteomes" id="UP000326924"/>
    </source>
</evidence>
<proteinExistence type="predicted"/>
<feature type="compositionally biased region" description="Polar residues" evidence="1">
    <location>
        <begin position="447"/>
        <end position="458"/>
    </location>
</feature>
<organism evidence="2 3">
    <name type="scientific">Sphaerosporella brunnea</name>
    <dbReference type="NCBI Taxonomy" id="1250544"/>
    <lineage>
        <taxon>Eukaryota</taxon>
        <taxon>Fungi</taxon>
        <taxon>Dikarya</taxon>
        <taxon>Ascomycota</taxon>
        <taxon>Pezizomycotina</taxon>
        <taxon>Pezizomycetes</taxon>
        <taxon>Pezizales</taxon>
        <taxon>Pyronemataceae</taxon>
        <taxon>Sphaerosporella</taxon>
    </lineage>
</organism>
<dbReference type="OrthoDB" id="5401193at2759"/>
<feature type="region of interest" description="Disordered" evidence="1">
    <location>
        <begin position="277"/>
        <end position="482"/>
    </location>
</feature>
<feature type="compositionally biased region" description="Low complexity" evidence="1">
    <location>
        <begin position="371"/>
        <end position="384"/>
    </location>
</feature>
<keyword evidence="3" id="KW-1185">Reference proteome</keyword>
<dbReference type="AlphaFoldDB" id="A0A5J5F964"/>
<dbReference type="EMBL" id="VXIS01000011">
    <property type="protein sequence ID" value="KAA8913887.1"/>
    <property type="molecule type" value="Genomic_DNA"/>
</dbReference>
<feature type="compositionally biased region" description="Polar residues" evidence="1">
    <location>
        <begin position="397"/>
        <end position="417"/>
    </location>
</feature>